<protein>
    <submittedName>
        <fullName evidence="1">Uncharacterized protein</fullName>
    </submittedName>
</protein>
<evidence type="ECO:0000313" key="2">
    <source>
        <dbReference type="Proteomes" id="UP001208689"/>
    </source>
</evidence>
<organism evidence="1 2">
    <name type="scientific">Candidatus Lokiarchaeum ossiferum</name>
    <dbReference type="NCBI Taxonomy" id="2951803"/>
    <lineage>
        <taxon>Archaea</taxon>
        <taxon>Promethearchaeati</taxon>
        <taxon>Promethearchaeota</taxon>
        <taxon>Promethearchaeia</taxon>
        <taxon>Promethearchaeales</taxon>
        <taxon>Promethearchaeaceae</taxon>
        <taxon>Candidatus Lokiarchaeum</taxon>
    </lineage>
</organism>
<accession>A0ABY6HKS2</accession>
<sequence length="79" mass="9397">MKIAINYREEIETNIREDIEFVRDEFECLFGQKNKYTLQDKNIAIGLLNHLSKLIETPICLDFLSRTLEDLELNYPTLF</sequence>
<dbReference type="EMBL" id="CP104013">
    <property type="protein sequence ID" value="UYP44125.1"/>
    <property type="molecule type" value="Genomic_DNA"/>
</dbReference>
<dbReference type="Proteomes" id="UP001208689">
    <property type="component" value="Chromosome"/>
</dbReference>
<keyword evidence="2" id="KW-1185">Reference proteome</keyword>
<reference evidence="1" key="1">
    <citation type="submission" date="2022-09" db="EMBL/GenBank/DDBJ databases">
        <title>Actin cytoskeleton and complex cell architecture in an #Asgard archaeon.</title>
        <authorList>
            <person name="Ponce Toledo R.I."/>
            <person name="Schleper C."/>
            <person name="Rodrigues Oliveira T."/>
            <person name="Wollweber F."/>
            <person name="Xu J."/>
            <person name="Rittmann S."/>
            <person name="Klingl A."/>
            <person name="Pilhofer M."/>
        </authorList>
    </citation>
    <scope>NUCLEOTIDE SEQUENCE</scope>
    <source>
        <strain evidence="1">B-35</strain>
    </source>
</reference>
<evidence type="ECO:0000313" key="1">
    <source>
        <dbReference type="EMBL" id="UYP44125.1"/>
    </source>
</evidence>
<proteinExistence type="predicted"/>
<name>A0ABY6HKS2_9ARCH</name>
<gene>
    <name evidence="1" type="ORF">NEF87_000410</name>
</gene>